<dbReference type="InterPro" id="IPR041682">
    <property type="entry name" value="AAA_14"/>
</dbReference>
<dbReference type="AlphaFoldDB" id="A0A1M6AGH3"/>
<dbReference type="InterPro" id="IPR027417">
    <property type="entry name" value="P-loop_NTPase"/>
</dbReference>
<dbReference type="SUPFAM" id="SSF52540">
    <property type="entry name" value="P-loop containing nucleoside triphosphate hydrolases"/>
    <property type="match status" value="1"/>
</dbReference>
<sequence>MIKRTIEENIKQQLQGKRKIIVLYGPRQVGKTTLINSVISDFRGKVLKINADEQLYNDVLSSRDFSKLKGLTEGYDLLFIDEAQRVTDIGINLKILYDNLPELKIIVTGSSSLDLANRVNEPLTGRIITNNLYPISILEWQNFTGLNNFEINRQLEELILYGMYPEIFSWQNFNQKRKYLEDLCNSYLYKDILSLANIKYPEKLNQLLKLLAYQTGQLVSLQELATTLQIHRDALTNYINLLEKSFVIFRLSGLNRNLRKEVVKMDKIYFYDTGVRNTLINDFNSLQFRNDKGQLWENFILSERMKVNAYNETFVNSYFWRTYSGAELDLVEEKDGRITGYEFKWGSKNSKAPVSWTENYKASSFSCINTENFMQWLKQDEKII</sequence>
<dbReference type="CDD" id="cd00009">
    <property type="entry name" value="AAA"/>
    <property type="match status" value="1"/>
</dbReference>
<gene>
    <name evidence="2" type="ORF">SAMN05444280_101196</name>
</gene>
<evidence type="ECO:0000313" key="3">
    <source>
        <dbReference type="Proteomes" id="UP000184050"/>
    </source>
</evidence>
<dbReference type="PANTHER" id="PTHR43566:SF1">
    <property type="entry name" value="AAA+ ATPASE DOMAIN-CONTAINING PROTEIN"/>
    <property type="match status" value="1"/>
</dbReference>
<organism evidence="2 3">
    <name type="scientific">Tangfeifania diversioriginum</name>
    <dbReference type="NCBI Taxonomy" id="1168035"/>
    <lineage>
        <taxon>Bacteria</taxon>
        <taxon>Pseudomonadati</taxon>
        <taxon>Bacteroidota</taxon>
        <taxon>Bacteroidia</taxon>
        <taxon>Marinilabiliales</taxon>
        <taxon>Prolixibacteraceae</taxon>
        <taxon>Tangfeifania</taxon>
    </lineage>
</organism>
<dbReference type="InterPro" id="IPR025420">
    <property type="entry name" value="DUF4143"/>
</dbReference>
<feature type="domain" description="AAA+ ATPase" evidence="1">
    <location>
        <begin position="17"/>
        <end position="138"/>
    </location>
</feature>
<dbReference type="Gene3D" id="3.40.50.300">
    <property type="entry name" value="P-loop containing nucleotide triphosphate hydrolases"/>
    <property type="match status" value="1"/>
</dbReference>
<dbReference type="Pfam" id="PF13635">
    <property type="entry name" value="DUF4143"/>
    <property type="match status" value="1"/>
</dbReference>
<reference evidence="2 3" key="1">
    <citation type="submission" date="2016-11" db="EMBL/GenBank/DDBJ databases">
        <authorList>
            <person name="Jaros S."/>
            <person name="Januszkiewicz K."/>
            <person name="Wedrychowicz H."/>
        </authorList>
    </citation>
    <scope>NUCLEOTIDE SEQUENCE [LARGE SCALE GENOMIC DNA]</scope>
    <source>
        <strain evidence="2 3">DSM 27063</strain>
    </source>
</reference>
<name>A0A1M6AGH3_9BACT</name>
<evidence type="ECO:0000313" key="2">
    <source>
        <dbReference type="EMBL" id="SHI35555.1"/>
    </source>
</evidence>
<dbReference type="EMBL" id="FQZE01000001">
    <property type="protein sequence ID" value="SHI35555.1"/>
    <property type="molecule type" value="Genomic_DNA"/>
</dbReference>
<dbReference type="OrthoDB" id="9801840at2"/>
<dbReference type="InterPro" id="IPR003593">
    <property type="entry name" value="AAA+_ATPase"/>
</dbReference>
<protein>
    <recommendedName>
        <fullName evidence="1">AAA+ ATPase domain-containing protein</fullName>
    </recommendedName>
</protein>
<dbReference type="Proteomes" id="UP000184050">
    <property type="component" value="Unassembled WGS sequence"/>
</dbReference>
<dbReference type="STRING" id="1168035.SAMN05444280_101196"/>
<dbReference type="Pfam" id="PF13173">
    <property type="entry name" value="AAA_14"/>
    <property type="match status" value="1"/>
</dbReference>
<dbReference type="RefSeq" id="WP_073164185.1">
    <property type="nucleotide sequence ID" value="NZ_FQZE01000001.1"/>
</dbReference>
<dbReference type="SMART" id="SM00382">
    <property type="entry name" value="AAA"/>
    <property type="match status" value="1"/>
</dbReference>
<accession>A0A1M6AGH3</accession>
<keyword evidence="3" id="KW-1185">Reference proteome</keyword>
<dbReference type="PANTHER" id="PTHR43566">
    <property type="entry name" value="CONSERVED PROTEIN"/>
    <property type="match status" value="1"/>
</dbReference>
<proteinExistence type="predicted"/>
<evidence type="ECO:0000259" key="1">
    <source>
        <dbReference type="SMART" id="SM00382"/>
    </source>
</evidence>